<organism evidence="1">
    <name type="scientific">hydrothermal vent metagenome</name>
    <dbReference type="NCBI Taxonomy" id="652676"/>
    <lineage>
        <taxon>unclassified sequences</taxon>
        <taxon>metagenomes</taxon>
        <taxon>ecological metagenomes</taxon>
    </lineage>
</organism>
<dbReference type="Gene3D" id="1.10.1330.10">
    <property type="entry name" value="Dockerin domain"/>
    <property type="match status" value="1"/>
</dbReference>
<protein>
    <recommendedName>
        <fullName evidence="2">EF-hand domain-containing protein</fullName>
    </recommendedName>
</protein>
<dbReference type="InterPro" id="IPR018247">
    <property type="entry name" value="EF_Hand_1_Ca_BS"/>
</dbReference>
<dbReference type="AlphaFoldDB" id="A0A3B1E8A5"/>
<sequence length="253" mass="27447">MRAVCRVLAGVVAVVSAPVLAQNDHAHVTVDTENGQVKIVVGYLYGEEEMHIDQDGWMRNGAEVFTITCDQSWWGAPYNGWPIASEQMTLTSEYFGSTGRLDGGYFWYELASVVPVDGGPEARVLWAQEQNGDTLGLIADSEGATREERSFELGFLGHVHDQRQLLDGEGVYEVTLIAWDSNGVYSDSDPVRLYIEVPGCEADFNGDDAVNTQDVIAFLGAWAAGDMSADINGDGIVNTRDVIAFLGLWAAGC</sequence>
<proteinExistence type="predicted"/>
<dbReference type="PROSITE" id="PS00018">
    <property type="entry name" value="EF_HAND_1"/>
    <property type="match status" value="2"/>
</dbReference>
<dbReference type="NCBIfam" id="NF041540">
    <property type="entry name" value="dockerin_GC"/>
    <property type="match status" value="1"/>
</dbReference>
<evidence type="ECO:0000313" key="1">
    <source>
        <dbReference type="EMBL" id="VAX40987.1"/>
    </source>
</evidence>
<reference evidence="1" key="1">
    <citation type="submission" date="2018-06" db="EMBL/GenBank/DDBJ databases">
        <authorList>
            <person name="Zhirakovskaya E."/>
        </authorList>
    </citation>
    <scope>NUCLEOTIDE SEQUENCE</scope>
</reference>
<name>A0A3B1E8A5_9ZZZZ</name>
<gene>
    <name evidence="1" type="ORF">MNBD_PLANCTO03-952</name>
</gene>
<dbReference type="SUPFAM" id="SSF63446">
    <property type="entry name" value="Type I dockerin domain"/>
    <property type="match status" value="1"/>
</dbReference>
<dbReference type="InterPro" id="IPR036439">
    <property type="entry name" value="Dockerin_dom_sf"/>
</dbReference>
<dbReference type="EMBL" id="UOGK01000478">
    <property type="protein sequence ID" value="VAX40987.1"/>
    <property type="molecule type" value="Genomic_DNA"/>
</dbReference>
<dbReference type="InterPro" id="IPR053783">
    <property type="entry name" value="Dockerin_dom_GC-type"/>
</dbReference>
<dbReference type="GO" id="GO:0000272">
    <property type="term" value="P:polysaccharide catabolic process"/>
    <property type="evidence" value="ECO:0007669"/>
    <property type="project" value="InterPro"/>
</dbReference>
<accession>A0A3B1E8A5</accession>
<evidence type="ECO:0008006" key="2">
    <source>
        <dbReference type="Google" id="ProtNLM"/>
    </source>
</evidence>